<dbReference type="AlphaFoldDB" id="A0AAJ2IWS2"/>
<sequence>MTDLKKEFEAAGLTDVSLF</sequence>
<organism evidence="1 2">
    <name type="scientific">Lactococcus petauri</name>
    <dbReference type="NCBI Taxonomy" id="1940789"/>
    <lineage>
        <taxon>Bacteria</taxon>
        <taxon>Bacillati</taxon>
        <taxon>Bacillota</taxon>
        <taxon>Bacilli</taxon>
        <taxon>Lactobacillales</taxon>
        <taxon>Streptococcaceae</taxon>
        <taxon>Lactococcus</taxon>
    </lineage>
</organism>
<proteinExistence type="predicted"/>
<protein>
    <submittedName>
        <fullName evidence="1">Uncharacterized protein</fullName>
    </submittedName>
</protein>
<dbReference type="EMBL" id="JARPYC010000001">
    <property type="protein sequence ID" value="MDT2665798.1"/>
    <property type="molecule type" value="Genomic_DNA"/>
</dbReference>
<name>A0AAJ2IWS2_9LACT</name>
<dbReference type="Proteomes" id="UP001257962">
    <property type="component" value="Unassembled WGS sequence"/>
</dbReference>
<gene>
    <name evidence="1" type="ORF">P7D34_00945</name>
</gene>
<accession>A0AAJ2IWS2</accession>
<comment type="caution">
    <text evidence="1">The sequence shown here is derived from an EMBL/GenBank/DDBJ whole genome shotgun (WGS) entry which is preliminary data.</text>
</comment>
<evidence type="ECO:0000313" key="2">
    <source>
        <dbReference type="Proteomes" id="UP001257962"/>
    </source>
</evidence>
<evidence type="ECO:0000313" key="1">
    <source>
        <dbReference type="EMBL" id="MDT2665798.1"/>
    </source>
</evidence>
<reference evidence="1" key="1">
    <citation type="submission" date="2023-03" db="EMBL/GenBank/DDBJ databases">
        <authorList>
            <person name="Shen W."/>
            <person name="Cai J."/>
        </authorList>
    </citation>
    <scope>NUCLEOTIDE SEQUENCE</scope>
    <source>
        <strain evidence="1">Y3</strain>
    </source>
</reference>